<dbReference type="InterPro" id="IPR012312">
    <property type="entry name" value="Hemerythrin-like"/>
</dbReference>
<dbReference type="CDD" id="cd12107">
    <property type="entry name" value="Hemerythrin"/>
    <property type="match status" value="1"/>
</dbReference>
<name>A0A923KNX8_9BURK</name>
<dbReference type="GO" id="GO:0005344">
    <property type="term" value="F:oxygen carrier activity"/>
    <property type="evidence" value="ECO:0007669"/>
    <property type="project" value="UniProtKB-KW"/>
</dbReference>
<keyword evidence="3" id="KW-0479">Metal-binding</keyword>
<gene>
    <name evidence="6" type="ORF">H8K36_07265</name>
</gene>
<dbReference type="PANTHER" id="PTHR37164">
    <property type="entry name" value="BACTERIOHEMERYTHRIN"/>
    <property type="match status" value="1"/>
</dbReference>
<dbReference type="NCBIfam" id="NF033749">
    <property type="entry name" value="bact_hemeryth"/>
    <property type="match status" value="1"/>
</dbReference>
<proteinExistence type="inferred from homology"/>
<evidence type="ECO:0000313" key="7">
    <source>
        <dbReference type="Proteomes" id="UP000627446"/>
    </source>
</evidence>
<dbReference type="Pfam" id="PF01814">
    <property type="entry name" value="Hemerythrin"/>
    <property type="match status" value="1"/>
</dbReference>
<evidence type="ECO:0000256" key="2">
    <source>
        <dbReference type="ARBA" id="ARBA00022621"/>
    </source>
</evidence>
<evidence type="ECO:0000256" key="1">
    <source>
        <dbReference type="ARBA" id="ARBA00010587"/>
    </source>
</evidence>
<evidence type="ECO:0000259" key="5">
    <source>
        <dbReference type="Pfam" id="PF01814"/>
    </source>
</evidence>
<evidence type="ECO:0000256" key="4">
    <source>
        <dbReference type="ARBA" id="ARBA00023004"/>
    </source>
</evidence>
<dbReference type="InterPro" id="IPR016131">
    <property type="entry name" value="Haemerythrin_Fe_BS"/>
</dbReference>
<dbReference type="InterPro" id="IPR050669">
    <property type="entry name" value="Hemerythrin"/>
</dbReference>
<protein>
    <submittedName>
        <fullName evidence="6">Hemerythrin family protein</fullName>
    </submittedName>
</protein>
<comment type="caution">
    <text evidence="6">The sequence shown here is derived from an EMBL/GenBank/DDBJ whole genome shotgun (WGS) entry which is preliminary data.</text>
</comment>
<feature type="domain" description="Hemerythrin-like" evidence="5">
    <location>
        <begin position="15"/>
        <end position="127"/>
    </location>
</feature>
<organism evidence="6 7">
    <name type="scientific">Undibacterium nitidum</name>
    <dbReference type="NCBI Taxonomy" id="2762298"/>
    <lineage>
        <taxon>Bacteria</taxon>
        <taxon>Pseudomonadati</taxon>
        <taxon>Pseudomonadota</taxon>
        <taxon>Betaproteobacteria</taxon>
        <taxon>Burkholderiales</taxon>
        <taxon>Oxalobacteraceae</taxon>
        <taxon>Undibacterium</taxon>
    </lineage>
</organism>
<keyword evidence="2" id="KW-0561">Oxygen transport</keyword>
<reference evidence="6" key="1">
    <citation type="submission" date="2020-08" db="EMBL/GenBank/DDBJ databases">
        <title>Novel species isolated from subtropical streams in China.</title>
        <authorList>
            <person name="Lu H."/>
        </authorList>
    </citation>
    <scope>NUCLEOTIDE SEQUENCE</scope>
    <source>
        <strain evidence="6">LX22W</strain>
    </source>
</reference>
<dbReference type="NCBIfam" id="TIGR02481">
    <property type="entry name" value="hemeryth_dom"/>
    <property type="match status" value="1"/>
</dbReference>
<comment type="similarity">
    <text evidence="1">Belongs to the hemerythrin family.</text>
</comment>
<dbReference type="AlphaFoldDB" id="A0A923KNX8"/>
<evidence type="ECO:0000313" key="6">
    <source>
        <dbReference type="EMBL" id="MBC3881163.1"/>
    </source>
</evidence>
<dbReference type="SUPFAM" id="SSF47188">
    <property type="entry name" value="Hemerythrin-like"/>
    <property type="match status" value="1"/>
</dbReference>
<dbReference type="Proteomes" id="UP000627446">
    <property type="component" value="Unassembled WGS sequence"/>
</dbReference>
<dbReference type="RefSeq" id="WP_186914373.1">
    <property type="nucleotide sequence ID" value="NZ_JACOFZ010000001.1"/>
</dbReference>
<evidence type="ECO:0000256" key="3">
    <source>
        <dbReference type="ARBA" id="ARBA00022723"/>
    </source>
</evidence>
<keyword evidence="7" id="KW-1185">Reference proteome</keyword>
<accession>A0A923KNX8</accession>
<keyword evidence="4" id="KW-0408">Iron</keyword>
<dbReference type="InterPro" id="IPR035938">
    <property type="entry name" value="Hemerythrin-like_sf"/>
</dbReference>
<dbReference type="InterPro" id="IPR012827">
    <property type="entry name" value="Hemerythrin_metal-bd"/>
</dbReference>
<sequence length="139" mass="16110">MPYFQWDRSLSVGEAALDNDHKSLIELINELHGAANANQDTDILEEILQRLLIYTSEHFAREEKMMEEYQFLELASHKKQHRKLIERVLTLQKALAENRAYVAQETAELLRFWLTSHIHVADKALAKAIQSSHEVSIKS</sequence>
<keyword evidence="2" id="KW-0813">Transport</keyword>
<dbReference type="Gene3D" id="1.20.120.50">
    <property type="entry name" value="Hemerythrin-like"/>
    <property type="match status" value="1"/>
</dbReference>
<dbReference type="PROSITE" id="PS00550">
    <property type="entry name" value="HEMERYTHRINS"/>
    <property type="match status" value="1"/>
</dbReference>
<dbReference type="EMBL" id="JACOFZ010000001">
    <property type="protein sequence ID" value="MBC3881163.1"/>
    <property type="molecule type" value="Genomic_DNA"/>
</dbReference>
<dbReference type="GO" id="GO:0046872">
    <property type="term" value="F:metal ion binding"/>
    <property type="evidence" value="ECO:0007669"/>
    <property type="project" value="UniProtKB-KW"/>
</dbReference>
<dbReference type="PANTHER" id="PTHR37164:SF1">
    <property type="entry name" value="BACTERIOHEMERYTHRIN"/>
    <property type="match status" value="1"/>
</dbReference>